<reference evidence="1" key="1">
    <citation type="submission" date="2020-06" db="EMBL/GenBank/DDBJ databases">
        <authorList>
            <consortium name="Plant Systems Biology data submission"/>
        </authorList>
    </citation>
    <scope>NUCLEOTIDE SEQUENCE</scope>
    <source>
        <strain evidence="1">D6</strain>
    </source>
</reference>
<sequence length="140" mass="15749">MKFAHIRQQKDLEELRRLDFKAFETLDDAETEKKPYCVCLLCYDDRAVSLYCSLVKPSYKRTGGPPYALNGNGNMTTHVQAKHAEVWEAMKALKHNYKYEEGHATGNFGDDVGRATRPRPTAVFSPSTAGTAITGILHLR</sequence>
<dbReference type="Proteomes" id="UP001153069">
    <property type="component" value="Unassembled WGS sequence"/>
</dbReference>
<dbReference type="AlphaFoldDB" id="A0A9N8DL76"/>
<name>A0A9N8DL76_9STRA</name>
<protein>
    <submittedName>
        <fullName evidence="1">Uncharacterized protein</fullName>
    </submittedName>
</protein>
<comment type="caution">
    <text evidence="1">The sequence shown here is derived from an EMBL/GenBank/DDBJ whole genome shotgun (WGS) entry which is preliminary data.</text>
</comment>
<keyword evidence="2" id="KW-1185">Reference proteome</keyword>
<evidence type="ECO:0000313" key="1">
    <source>
        <dbReference type="EMBL" id="CAB9505112.1"/>
    </source>
</evidence>
<proteinExistence type="predicted"/>
<dbReference type="EMBL" id="CAICTM010000218">
    <property type="protein sequence ID" value="CAB9505112.1"/>
    <property type="molecule type" value="Genomic_DNA"/>
</dbReference>
<accession>A0A9N8DL76</accession>
<organism evidence="1 2">
    <name type="scientific">Seminavis robusta</name>
    <dbReference type="NCBI Taxonomy" id="568900"/>
    <lineage>
        <taxon>Eukaryota</taxon>
        <taxon>Sar</taxon>
        <taxon>Stramenopiles</taxon>
        <taxon>Ochrophyta</taxon>
        <taxon>Bacillariophyta</taxon>
        <taxon>Bacillariophyceae</taxon>
        <taxon>Bacillariophycidae</taxon>
        <taxon>Naviculales</taxon>
        <taxon>Naviculaceae</taxon>
        <taxon>Seminavis</taxon>
    </lineage>
</organism>
<gene>
    <name evidence="1" type="ORF">SEMRO_219_G090380.1</name>
</gene>
<evidence type="ECO:0000313" key="2">
    <source>
        <dbReference type="Proteomes" id="UP001153069"/>
    </source>
</evidence>